<reference evidence="1" key="1">
    <citation type="journal article" date="2022" name="Int. J. Syst. Evol. Microbiol.">
        <title>Apilactobacillus apisilvae sp. nov., Nicolia spurrieriana gen. nov. sp. nov., Bombilactobacillus folatiphilus sp. nov. and Bombilactobacillus thymidiniphilus sp. nov., four new lactic acid bacterial isolates from stingless bees Tetragonula carbonaria and Austroplebeia australis.</title>
        <authorList>
            <person name="Oliphant S.A."/>
            <person name="Watson-Haigh N.S."/>
            <person name="Sumby K.M."/>
            <person name="Gardner J."/>
            <person name="Groom S."/>
            <person name="Jiranek V."/>
        </authorList>
    </citation>
    <scope>NUCLEOTIDE SEQUENCE</scope>
    <source>
        <strain evidence="1">SG4_D2</strain>
    </source>
</reference>
<organism evidence="1 2">
    <name type="scientific">Bombilactobacillus folatiphilus</name>
    <dbReference type="NCBI Taxonomy" id="2923362"/>
    <lineage>
        <taxon>Bacteria</taxon>
        <taxon>Bacillati</taxon>
        <taxon>Bacillota</taxon>
        <taxon>Bacilli</taxon>
        <taxon>Lactobacillales</taxon>
        <taxon>Lactobacillaceae</taxon>
        <taxon>Bombilactobacillus</taxon>
    </lineage>
</organism>
<dbReference type="RefSeq" id="WP_249514178.1">
    <property type="nucleotide sequence ID" value="NZ_CP093366.1"/>
</dbReference>
<evidence type="ECO:0000313" key="1">
    <source>
        <dbReference type="EMBL" id="UQS81910.1"/>
    </source>
</evidence>
<dbReference type="InterPro" id="IPR009693">
    <property type="entry name" value="Glucitol_operon_activator"/>
</dbReference>
<dbReference type="PIRSF" id="PIRSF011474">
    <property type="entry name" value="Glucitol_operon_activator"/>
    <property type="match status" value="1"/>
</dbReference>
<name>A0ABY4P8J0_9LACO</name>
<proteinExistence type="predicted"/>
<sequence length="159" mass="18246">MMIMFGLIFVGAFLLQGLLGFFQIKNFSMNYRLLRKQGQRVLIGKNPKKIRSGTLLLLAMNESGQIQDAKLMKGVTVFAKFKDLTSLRNQNLAMVATDYDSLHQYDTLTRQCIQNAYKNYVDFQTGQLASSEYDTQINVFALPMFVQLRSWVAKLKQKI</sequence>
<protein>
    <submittedName>
        <fullName evidence="1">Transcriptional regulator GutM</fullName>
    </submittedName>
</protein>
<gene>
    <name evidence="1" type="ORF">MOO45_06885</name>
</gene>
<accession>A0ABY4P8J0</accession>
<dbReference type="Proteomes" id="UP000831495">
    <property type="component" value="Chromosome"/>
</dbReference>
<evidence type="ECO:0000313" key="2">
    <source>
        <dbReference type="Proteomes" id="UP000831495"/>
    </source>
</evidence>
<keyword evidence="2" id="KW-1185">Reference proteome</keyword>
<dbReference type="Pfam" id="PF06923">
    <property type="entry name" value="GutM"/>
    <property type="match status" value="1"/>
</dbReference>
<dbReference type="EMBL" id="CP093366">
    <property type="protein sequence ID" value="UQS81910.1"/>
    <property type="molecule type" value="Genomic_DNA"/>
</dbReference>